<evidence type="ECO:0000256" key="3">
    <source>
        <dbReference type="ARBA" id="ARBA00023004"/>
    </source>
</evidence>
<dbReference type="Gene3D" id="2.102.10.10">
    <property type="entry name" value="Rieske [2Fe-2S] iron-sulphur domain"/>
    <property type="match status" value="1"/>
</dbReference>
<evidence type="ECO:0000256" key="4">
    <source>
        <dbReference type="ARBA" id="ARBA00023014"/>
    </source>
</evidence>
<evidence type="ECO:0000256" key="2">
    <source>
        <dbReference type="ARBA" id="ARBA00022723"/>
    </source>
</evidence>
<protein>
    <submittedName>
        <fullName evidence="6">Nitrite reductase/ring-hydroxylating ferredoxin subunit</fullName>
    </submittedName>
</protein>
<organism evidence="6 7">
    <name type="scientific">Gulbenkiania mobilis</name>
    <dbReference type="NCBI Taxonomy" id="397457"/>
    <lineage>
        <taxon>Bacteria</taxon>
        <taxon>Pseudomonadati</taxon>
        <taxon>Pseudomonadota</taxon>
        <taxon>Betaproteobacteria</taxon>
        <taxon>Neisseriales</taxon>
        <taxon>Chromobacteriaceae</taxon>
        <taxon>Gulbenkiania</taxon>
    </lineage>
</organism>
<dbReference type="EMBL" id="SMDA01000001">
    <property type="protein sequence ID" value="TCW33812.1"/>
    <property type="molecule type" value="Genomic_DNA"/>
</dbReference>
<dbReference type="Proteomes" id="UP000294801">
    <property type="component" value="Unassembled WGS sequence"/>
</dbReference>
<dbReference type="PROSITE" id="PS51296">
    <property type="entry name" value="RIESKE"/>
    <property type="match status" value="1"/>
</dbReference>
<keyword evidence="4" id="KW-0411">Iron-sulfur</keyword>
<evidence type="ECO:0000259" key="5">
    <source>
        <dbReference type="PROSITE" id="PS51296"/>
    </source>
</evidence>
<keyword evidence="3" id="KW-0408">Iron</keyword>
<dbReference type="PANTHER" id="PTHR40261:SF1">
    <property type="entry name" value="RIESKE DOMAIN-CONTAINING PROTEIN"/>
    <property type="match status" value="1"/>
</dbReference>
<dbReference type="InterPro" id="IPR036922">
    <property type="entry name" value="Rieske_2Fe-2S_sf"/>
</dbReference>
<proteinExistence type="predicted"/>
<evidence type="ECO:0000313" key="7">
    <source>
        <dbReference type="Proteomes" id="UP000294801"/>
    </source>
</evidence>
<keyword evidence="7" id="KW-1185">Reference proteome</keyword>
<dbReference type="Pfam" id="PF00355">
    <property type="entry name" value="Rieske"/>
    <property type="match status" value="1"/>
</dbReference>
<reference evidence="6 7" key="1">
    <citation type="submission" date="2019-03" db="EMBL/GenBank/DDBJ databases">
        <title>Genomic Encyclopedia of Type Strains, Phase IV (KMG-IV): sequencing the most valuable type-strain genomes for metagenomic binning, comparative biology and taxonomic classification.</title>
        <authorList>
            <person name="Goeker M."/>
        </authorList>
    </citation>
    <scope>NUCLEOTIDE SEQUENCE [LARGE SCALE GENOMIC DNA]</scope>
    <source>
        <strain evidence="6 7">DSM 18507</strain>
    </source>
</reference>
<keyword evidence="1" id="KW-0001">2Fe-2S</keyword>
<name>A0ABY2D3R0_GULMO</name>
<dbReference type="SUPFAM" id="SSF50022">
    <property type="entry name" value="ISP domain"/>
    <property type="match status" value="1"/>
</dbReference>
<sequence length="116" mass="12212">MAAPERLSLCPSANLVEGGPGLRFEVAGQAAFAVRYQGTVRAYLNACRHIPVELDLSDGRFFDLSGHYLVCSMHGALYAADTGVCVSGPCRGARLMPVGVTEEDGSVWLLSVPAGN</sequence>
<dbReference type="InterPro" id="IPR017941">
    <property type="entry name" value="Rieske_2Fe-2S"/>
</dbReference>
<evidence type="ECO:0000256" key="1">
    <source>
        <dbReference type="ARBA" id="ARBA00022714"/>
    </source>
</evidence>
<accession>A0ABY2D3R0</accession>
<dbReference type="RefSeq" id="WP_132097722.1">
    <property type="nucleotide sequence ID" value="NZ_SMDA01000001.1"/>
</dbReference>
<keyword evidence="2" id="KW-0479">Metal-binding</keyword>
<feature type="domain" description="Rieske" evidence="5">
    <location>
        <begin position="7"/>
        <end position="109"/>
    </location>
</feature>
<dbReference type="CDD" id="cd03467">
    <property type="entry name" value="Rieske"/>
    <property type="match status" value="1"/>
</dbReference>
<evidence type="ECO:0000313" key="6">
    <source>
        <dbReference type="EMBL" id="TCW33812.1"/>
    </source>
</evidence>
<dbReference type="PANTHER" id="PTHR40261">
    <property type="match status" value="1"/>
</dbReference>
<gene>
    <name evidence="6" type="ORF">EV669_101348</name>
</gene>
<comment type="caution">
    <text evidence="6">The sequence shown here is derived from an EMBL/GenBank/DDBJ whole genome shotgun (WGS) entry which is preliminary data.</text>
</comment>